<dbReference type="Pfam" id="PF24486">
    <property type="entry name" value="DUF7583"/>
    <property type="match status" value="1"/>
</dbReference>
<dbReference type="InterPro" id="IPR056005">
    <property type="entry name" value="DUF7583"/>
</dbReference>
<organism evidence="2 3">
    <name type="scientific">Strongyloides papillosus</name>
    <name type="common">Intestinal threadworm</name>
    <dbReference type="NCBI Taxonomy" id="174720"/>
    <lineage>
        <taxon>Eukaryota</taxon>
        <taxon>Metazoa</taxon>
        <taxon>Ecdysozoa</taxon>
        <taxon>Nematoda</taxon>
        <taxon>Chromadorea</taxon>
        <taxon>Rhabditida</taxon>
        <taxon>Tylenchina</taxon>
        <taxon>Panagrolaimomorpha</taxon>
        <taxon>Strongyloidoidea</taxon>
        <taxon>Strongyloididae</taxon>
        <taxon>Strongyloides</taxon>
    </lineage>
</organism>
<keyword evidence="2" id="KW-1185">Reference proteome</keyword>
<name>A0A0N5CJ06_STREA</name>
<dbReference type="WBParaSite" id="SPAL_0001781600.1">
    <property type="protein sequence ID" value="SPAL_0001781600.1"/>
    <property type="gene ID" value="SPAL_0001781600"/>
</dbReference>
<protein>
    <submittedName>
        <fullName evidence="3">CUB domain-containing protein</fullName>
    </submittedName>
</protein>
<evidence type="ECO:0000313" key="2">
    <source>
        <dbReference type="Proteomes" id="UP000046392"/>
    </source>
</evidence>
<sequence length="84" mass="9656">MLTFKCLGASGEYNIISQIFYFEPNTTEGGLEEVAYVKEDAEIQPNCSLTFMNIGYLESITHHGITTISDKWNDTYITYERFKL</sequence>
<feature type="domain" description="DUF7583" evidence="1">
    <location>
        <begin position="31"/>
        <end position="83"/>
    </location>
</feature>
<proteinExistence type="predicted"/>
<dbReference type="AlphaFoldDB" id="A0A0N5CJ06"/>
<accession>A0A0N5CJ06</accession>
<dbReference type="Proteomes" id="UP000046392">
    <property type="component" value="Unplaced"/>
</dbReference>
<evidence type="ECO:0000313" key="3">
    <source>
        <dbReference type="WBParaSite" id="SPAL_0001781600.1"/>
    </source>
</evidence>
<evidence type="ECO:0000259" key="1">
    <source>
        <dbReference type="Pfam" id="PF24486"/>
    </source>
</evidence>
<reference evidence="3" key="1">
    <citation type="submission" date="2017-02" db="UniProtKB">
        <authorList>
            <consortium name="WormBaseParasite"/>
        </authorList>
    </citation>
    <scope>IDENTIFICATION</scope>
</reference>